<dbReference type="RefSeq" id="WP_144747287.1">
    <property type="nucleotide sequence ID" value="NZ_CP100363.1"/>
</dbReference>
<accession>A0ABT7G386</accession>
<keyword evidence="2" id="KW-1185">Reference proteome</keyword>
<evidence type="ECO:0000313" key="1">
    <source>
        <dbReference type="EMBL" id="MDK4301204.1"/>
    </source>
</evidence>
<gene>
    <name evidence="1" type="ORF">QPX45_08135</name>
</gene>
<proteinExistence type="predicted"/>
<comment type="caution">
    <text evidence="1">The sequence shown here is derived from an EMBL/GenBank/DDBJ whole genome shotgun (WGS) entry which is preliminary data.</text>
</comment>
<name>A0ABT7G386_9CORY</name>
<sequence length="196" mass="22044">MSSPSEQQRQHLQNELTRAVGTGRINIKQFDYLMGIVWSSDSMEVLQSIRRDYLGQAAQQYQPASPPVVRPNASKMPPPAPLKTTLGTIELNGDWRVPARQEFIINAGTLHIDLRQARADSLVTEFNITARMATVRIIAPVGVAFENRMTNNIASTFDVDHTDPHPNAPRVILTGTISGSVVKIRRVRRHDNWRKR</sequence>
<dbReference type="Proteomes" id="UP001243856">
    <property type="component" value="Unassembled WGS sequence"/>
</dbReference>
<protein>
    <recommendedName>
        <fullName evidence="3">DUF1707 and DUF2154 domain-containing protein</fullName>
    </recommendedName>
</protein>
<dbReference type="EMBL" id="JASNVK010000013">
    <property type="protein sequence ID" value="MDK4301204.1"/>
    <property type="molecule type" value="Genomic_DNA"/>
</dbReference>
<evidence type="ECO:0000313" key="2">
    <source>
        <dbReference type="Proteomes" id="UP001243856"/>
    </source>
</evidence>
<organism evidence="1 2">
    <name type="scientific">Corynebacterium propinquum</name>
    <dbReference type="NCBI Taxonomy" id="43769"/>
    <lineage>
        <taxon>Bacteria</taxon>
        <taxon>Bacillati</taxon>
        <taxon>Actinomycetota</taxon>
        <taxon>Actinomycetes</taxon>
        <taxon>Mycobacteriales</taxon>
        <taxon>Corynebacteriaceae</taxon>
        <taxon>Corynebacterium</taxon>
    </lineage>
</organism>
<reference evidence="1 2" key="1">
    <citation type="submission" date="2023-05" db="EMBL/GenBank/DDBJ databases">
        <title>Metabolic capabilities are highly conserved among human nasal-associated Corynebacterium species in pangenomic analyses.</title>
        <authorList>
            <person name="Tran T.H."/>
            <person name="Roberts A.Q."/>
            <person name="Escapa I.F."/>
            <person name="Gao W."/>
            <person name="Conlan S."/>
            <person name="Kong H."/>
            <person name="Segre J.A."/>
            <person name="Kelly M.S."/>
            <person name="Lemon K.P."/>
        </authorList>
    </citation>
    <scope>NUCLEOTIDE SEQUENCE [LARGE SCALE GENOMIC DNA]</scope>
    <source>
        <strain evidence="1 2">KPL2811</strain>
    </source>
</reference>
<evidence type="ECO:0008006" key="3">
    <source>
        <dbReference type="Google" id="ProtNLM"/>
    </source>
</evidence>